<organism evidence="1 2">
    <name type="scientific">Caballeronia zhejiangensis</name>
    <dbReference type="NCBI Taxonomy" id="871203"/>
    <lineage>
        <taxon>Bacteria</taxon>
        <taxon>Pseudomonadati</taxon>
        <taxon>Pseudomonadota</taxon>
        <taxon>Betaproteobacteria</taxon>
        <taxon>Burkholderiales</taxon>
        <taxon>Burkholderiaceae</taxon>
        <taxon>Caballeronia</taxon>
    </lineage>
</organism>
<evidence type="ECO:0000313" key="2">
    <source>
        <dbReference type="Proteomes" id="UP000027451"/>
    </source>
</evidence>
<keyword evidence="2" id="KW-1185">Reference proteome</keyword>
<protein>
    <submittedName>
        <fullName evidence="1">Uncharacterized protein</fullName>
    </submittedName>
</protein>
<evidence type="ECO:0000313" key="1">
    <source>
        <dbReference type="EMBL" id="KDR25985.1"/>
    </source>
</evidence>
<reference evidence="1 2" key="1">
    <citation type="submission" date="2014-03" db="EMBL/GenBank/DDBJ databases">
        <title>Draft Genome Sequences of Four Burkholderia Strains.</title>
        <authorList>
            <person name="Liu X.Y."/>
            <person name="Li C.X."/>
            <person name="Xu J.H."/>
        </authorList>
    </citation>
    <scope>NUCLEOTIDE SEQUENCE [LARGE SCALE GENOMIC DNA]</scope>
    <source>
        <strain evidence="1 2">OP-1</strain>
    </source>
</reference>
<name>A0A656QCT7_9BURK</name>
<sequence length="177" mass="19650">MAKSKPPRKKYDPRKMQRRIEAKETAFVKRLIRESEAREMTHDDLKRLALAYHGAFATLRLVGGHDAFKDVAAAMLIAEEFARIGIGAEFKPEIDEALKALERLQHRAIGRDGKAGTGRWVLDGDGLKAVGKGMAAYDCQMEVATYGELREAVLVAAEKNDQRWAVDAVNDVLKEAA</sequence>
<proteinExistence type="predicted"/>
<dbReference type="RefSeq" id="WP_034473774.1">
    <property type="nucleotide sequence ID" value="NZ_JFHD01000040.1"/>
</dbReference>
<dbReference type="EMBL" id="JFHD01000040">
    <property type="protein sequence ID" value="KDR25985.1"/>
    <property type="molecule type" value="Genomic_DNA"/>
</dbReference>
<gene>
    <name evidence="1" type="ORF">BG60_26285</name>
</gene>
<accession>A0A656QCT7</accession>
<dbReference type="Proteomes" id="UP000027451">
    <property type="component" value="Unassembled WGS sequence"/>
</dbReference>
<comment type="caution">
    <text evidence="1">The sequence shown here is derived from an EMBL/GenBank/DDBJ whole genome shotgun (WGS) entry which is preliminary data.</text>
</comment>
<dbReference type="AlphaFoldDB" id="A0A656QCT7"/>